<dbReference type="Gene3D" id="3.20.20.30">
    <property type="entry name" value="Luciferase-like domain"/>
    <property type="match status" value="1"/>
</dbReference>
<protein>
    <recommendedName>
        <fullName evidence="3">Luciferase-like monooxygenase</fullName>
    </recommendedName>
</protein>
<name>A0ABP6P9I7_9ACTN</name>
<sequence>MLCVGKDEAELARRAAAIGREVGELRAHGVAGTPAEAVDVLGRYAEAGAQRVYLQVLDLADLDHLDLVASEVAPQLG</sequence>
<evidence type="ECO:0008006" key="3">
    <source>
        <dbReference type="Google" id="ProtNLM"/>
    </source>
</evidence>
<organism evidence="1 2">
    <name type="scientific">Blastococcus jejuensis</name>
    <dbReference type="NCBI Taxonomy" id="351224"/>
    <lineage>
        <taxon>Bacteria</taxon>
        <taxon>Bacillati</taxon>
        <taxon>Actinomycetota</taxon>
        <taxon>Actinomycetes</taxon>
        <taxon>Geodermatophilales</taxon>
        <taxon>Geodermatophilaceae</taxon>
        <taxon>Blastococcus</taxon>
    </lineage>
</organism>
<evidence type="ECO:0000313" key="2">
    <source>
        <dbReference type="Proteomes" id="UP001499924"/>
    </source>
</evidence>
<comment type="caution">
    <text evidence="1">The sequence shown here is derived from an EMBL/GenBank/DDBJ whole genome shotgun (WGS) entry which is preliminary data.</text>
</comment>
<reference evidence="2" key="1">
    <citation type="journal article" date="2019" name="Int. J. Syst. Evol. Microbiol.">
        <title>The Global Catalogue of Microorganisms (GCM) 10K type strain sequencing project: providing services to taxonomists for standard genome sequencing and annotation.</title>
        <authorList>
            <consortium name="The Broad Institute Genomics Platform"/>
            <consortium name="The Broad Institute Genome Sequencing Center for Infectious Disease"/>
            <person name="Wu L."/>
            <person name="Ma J."/>
        </authorList>
    </citation>
    <scope>NUCLEOTIDE SEQUENCE [LARGE SCALE GENOMIC DNA]</scope>
    <source>
        <strain evidence="2">JCM 15614</strain>
    </source>
</reference>
<proteinExistence type="predicted"/>
<dbReference type="Proteomes" id="UP001499924">
    <property type="component" value="Unassembled WGS sequence"/>
</dbReference>
<dbReference type="InterPro" id="IPR036661">
    <property type="entry name" value="Luciferase-like_sf"/>
</dbReference>
<evidence type="ECO:0000313" key="1">
    <source>
        <dbReference type="EMBL" id="GAA3171794.1"/>
    </source>
</evidence>
<keyword evidence="2" id="KW-1185">Reference proteome</keyword>
<dbReference type="SUPFAM" id="SSF51679">
    <property type="entry name" value="Bacterial luciferase-like"/>
    <property type="match status" value="1"/>
</dbReference>
<accession>A0ABP6P9I7</accession>
<dbReference type="EMBL" id="BAAAVV010000005">
    <property type="protein sequence ID" value="GAA3171794.1"/>
    <property type="molecule type" value="Genomic_DNA"/>
</dbReference>
<gene>
    <name evidence="1" type="ORF">GCM10010531_26530</name>
</gene>